<keyword evidence="1" id="KW-1133">Transmembrane helix</keyword>
<keyword evidence="1" id="KW-0812">Transmembrane</keyword>
<dbReference type="RefSeq" id="WP_186945246.1">
    <property type="nucleotide sequence ID" value="NZ_JACOGF010000001.1"/>
</dbReference>
<protein>
    <submittedName>
        <fullName evidence="2">Uncharacterized protein</fullName>
    </submittedName>
</protein>
<sequence length="147" mass="16378">MKYRKNILITGVAATILTLVFFLLPQNNCDDTQDPQILALIKRAETGDLQAISALYAYDKERGVEPLAEYWALQGALLGDARLRGKYVEIFKTKFGSEQQSNIMEMLKDKASMPGTVCLIAFLTDNKNQQATCQKNGQNEMKGSNLP</sequence>
<proteinExistence type="predicted"/>
<accession>A0ABR6ZJF1</accession>
<comment type="caution">
    <text evidence="2">The sequence shown here is derived from an EMBL/GenBank/DDBJ whole genome shotgun (WGS) entry which is preliminary data.</text>
</comment>
<keyword evidence="3" id="KW-1185">Reference proteome</keyword>
<dbReference type="EMBL" id="JACOGF010000001">
    <property type="protein sequence ID" value="MBC3915986.1"/>
    <property type="molecule type" value="Genomic_DNA"/>
</dbReference>
<keyword evidence="1" id="KW-0472">Membrane</keyword>
<organism evidence="2 3">
    <name type="scientific">Undibacterium hunanense</name>
    <dbReference type="NCBI Taxonomy" id="2762292"/>
    <lineage>
        <taxon>Bacteria</taxon>
        <taxon>Pseudomonadati</taxon>
        <taxon>Pseudomonadota</taxon>
        <taxon>Betaproteobacteria</taxon>
        <taxon>Burkholderiales</taxon>
        <taxon>Oxalobacteraceae</taxon>
        <taxon>Undibacterium</taxon>
    </lineage>
</organism>
<evidence type="ECO:0000313" key="2">
    <source>
        <dbReference type="EMBL" id="MBC3915986.1"/>
    </source>
</evidence>
<evidence type="ECO:0000256" key="1">
    <source>
        <dbReference type="SAM" id="Phobius"/>
    </source>
</evidence>
<dbReference type="Proteomes" id="UP000650424">
    <property type="component" value="Unassembled WGS sequence"/>
</dbReference>
<evidence type="ECO:0000313" key="3">
    <source>
        <dbReference type="Proteomes" id="UP000650424"/>
    </source>
</evidence>
<feature type="transmembrane region" description="Helical" evidence="1">
    <location>
        <begin position="7"/>
        <end position="24"/>
    </location>
</feature>
<gene>
    <name evidence="2" type="ORF">H8L32_00685</name>
</gene>
<name>A0ABR6ZJF1_9BURK</name>
<reference evidence="2 3" key="1">
    <citation type="submission" date="2020-08" db="EMBL/GenBank/DDBJ databases">
        <title>Novel species isolated from subtropical streams in China.</title>
        <authorList>
            <person name="Lu H."/>
        </authorList>
    </citation>
    <scope>NUCLEOTIDE SEQUENCE [LARGE SCALE GENOMIC DNA]</scope>
    <source>
        <strain evidence="2 3">CY18W</strain>
    </source>
</reference>